<accession>A0A8H7PMU7</accession>
<evidence type="ECO:0000313" key="2">
    <source>
        <dbReference type="EMBL" id="KAG2177119.1"/>
    </source>
</evidence>
<feature type="compositionally biased region" description="Polar residues" evidence="1">
    <location>
        <begin position="68"/>
        <end position="82"/>
    </location>
</feature>
<reference evidence="2" key="1">
    <citation type="submission" date="2020-12" db="EMBL/GenBank/DDBJ databases">
        <title>Metabolic potential, ecology and presence of endohyphal bacteria is reflected in genomic diversity of Mucoromycotina.</title>
        <authorList>
            <person name="Muszewska A."/>
            <person name="Okrasinska A."/>
            <person name="Steczkiewicz K."/>
            <person name="Drgas O."/>
            <person name="Orlowska M."/>
            <person name="Perlinska-Lenart U."/>
            <person name="Aleksandrzak-Piekarczyk T."/>
            <person name="Szatraj K."/>
            <person name="Zielenkiewicz U."/>
            <person name="Pilsyk S."/>
            <person name="Malc E."/>
            <person name="Mieczkowski P."/>
            <person name="Kruszewska J.S."/>
            <person name="Biernat P."/>
            <person name="Pawlowska J."/>
        </authorList>
    </citation>
    <scope>NUCLEOTIDE SEQUENCE</scope>
    <source>
        <strain evidence="2">WA0000067209</strain>
    </source>
</reference>
<feature type="compositionally biased region" description="Basic residues" evidence="1">
    <location>
        <begin position="55"/>
        <end position="67"/>
    </location>
</feature>
<evidence type="ECO:0000256" key="1">
    <source>
        <dbReference type="SAM" id="MobiDB-lite"/>
    </source>
</evidence>
<feature type="compositionally biased region" description="Polar residues" evidence="1">
    <location>
        <begin position="28"/>
        <end position="45"/>
    </location>
</feature>
<sequence length="142" mass="15021">MPGFKESQTKSKKFQPASSEAESEPDSVFTTDLNQSQKASDTESVASEVPSEPHQKKRVRRGHKSKNKSSNGEPAEQLNDTVNGVVDSVGSTADQVANTANQVTNTANQVTDTANQITNSAGAIAGGGNEDNKALSLRLDFK</sequence>
<dbReference type="Proteomes" id="UP000654370">
    <property type="component" value="Unassembled WGS sequence"/>
</dbReference>
<name>A0A8H7PMU7_MORIS</name>
<dbReference type="AlphaFoldDB" id="A0A8H7PMU7"/>
<dbReference type="EMBL" id="JAEPQZ010000009">
    <property type="protein sequence ID" value="KAG2177119.1"/>
    <property type="molecule type" value="Genomic_DNA"/>
</dbReference>
<comment type="caution">
    <text evidence="2">The sequence shown here is derived from an EMBL/GenBank/DDBJ whole genome shotgun (WGS) entry which is preliminary data.</text>
</comment>
<keyword evidence="3" id="KW-1185">Reference proteome</keyword>
<proteinExistence type="predicted"/>
<gene>
    <name evidence="2" type="ORF">INT43_007775</name>
</gene>
<organism evidence="2 3">
    <name type="scientific">Mortierella isabellina</name>
    <name type="common">Filamentous fungus</name>
    <name type="synonym">Umbelopsis isabellina</name>
    <dbReference type="NCBI Taxonomy" id="91625"/>
    <lineage>
        <taxon>Eukaryota</taxon>
        <taxon>Fungi</taxon>
        <taxon>Fungi incertae sedis</taxon>
        <taxon>Mucoromycota</taxon>
        <taxon>Mucoromycotina</taxon>
        <taxon>Umbelopsidomycetes</taxon>
        <taxon>Umbelopsidales</taxon>
        <taxon>Umbelopsidaceae</taxon>
        <taxon>Umbelopsis</taxon>
    </lineage>
</organism>
<feature type="region of interest" description="Disordered" evidence="1">
    <location>
        <begin position="1"/>
        <end position="90"/>
    </location>
</feature>
<protein>
    <submittedName>
        <fullName evidence="2">Uncharacterized protein</fullName>
    </submittedName>
</protein>
<evidence type="ECO:0000313" key="3">
    <source>
        <dbReference type="Proteomes" id="UP000654370"/>
    </source>
</evidence>